<dbReference type="InterPro" id="IPR042047">
    <property type="entry name" value="SleB_dom1"/>
</dbReference>
<keyword evidence="3" id="KW-1185">Reference proteome</keyword>
<reference evidence="2 3" key="1">
    <citation type="submission" date="2023-08" db="EMBL/GenBank/DDBJ databases">
        <title>genomic of G39.</title>
        <authorList>
            <person name="Wang Y."/>
        </authorList>
    </citation>
    <scope>NUCLEOTIDE SEQUENCE [LARGE SCALE GENOMIC DNA]</scope>
    <source>
        <strain evidence="2 3">G39</strain>
    </source>
</reference>
<organism evidence="2 3">
    <name type="scientific">Qipengyuania profundimaris</name>
    <dbReference type="NCBI Taxonomy" id="3067652"/>
    <lineage>
        <taxon>Bacteria</taxon>
        <taxon>Pseudomonadati</taxon>
        <taxon>Pseudomonadota</taxon>
        <taxon>Alphaproteobacteria</taxon>
        <taxon>Sphingomonadales</taxon>
        <taxon>Erythrobacteraceae</taxon>
        <taxon>Qipengyuania</taxon>
    </lineage>
</organism>
<gene>
    <name evidence="2" type="ORF">Q9K02_14385</name>
</gene>
<dbReference type="Pfam" id="PF07486">
    <property type="entry name" value="Hydrolase_2"/>
    <property type="match status" value="1"/>
</dbReference>
<dbReference type="EMBL" id="JAVAIM010000002">
    <property type="protein sequence ID" value="MDP4576326.1"/>
    <property type="molecule type" value="Genomic_DNA"/>
</dbReference>
<dbReference type="GO" id="GO:0016787">
    <property type="term" value="F:hydrolase activity"/>
    <property type="evidence" value="ECO:0007669"/>
    <property type="project" value="UniProtKB-KW"/>
</dbReference>
<dbReference type="RefSeq" id="WP_305933571.1">
    <property type="nucleotide sequence ID" value="NZ_JAVAIM010000002.1"/>
</dbReference>
<name>A0ABT9HT50_9SPHN</name>
<comment type="caution">
    <text evidence="2">The sequence shown here is derived from an EMBL/GenBank/DDBJ whole genome shotgun (WGS) entry which is preliminary data.</text>
</comment>
<evidence type="ECO:0000313" key="2">
    <source>
        <dbReference type="EMBL" id="MDP4576326.1"/>
    </source>
</evidence>
<keyword evidence="2" id="KW-0378">Hydrolase</keyword>
<dbReference type="InterPro" id="IPR011105">
    <property type="entry name" value="Cell_wall_hydrolase_SleB"/>
</dbReference>
<dbReference type="Gene3D" id="1.10.10.2520">
    <property type="entry name" value="Cell wall hydrolase SleB, domain 1"/>
    <property type="match status" value="1"/>
</dbReference>
<evidence type="ECO:0000313" key="3">
    <source>
        <dbReference type="Proteomes" id="UP001240639"/>
    </source>
</evidence>
<evidence type="ECO:0000259" key="1">
    <source>
        <dbReference type="Pfam" id="PF07486"/>
    </source>
</evidence>
<sequence length="333" mass="35126">MTSLPIARIGGILTVVAGCLLAAAPSIAPLPQKAQAMELAQVPDVGDIAQMSTGEDQPLSVSAESAEARNAAIPLARLRLEQPGHISRRDMAAGSLATAEKCLAQAIYYEAALEPVSGQRAVAQVVLNRVAHPAYPNSVCGVVYEGVSRPVCQFSFTCDGSLLRQPMASHWASARRIAREMLDGGRAPEVGTATHYHADYVVPRWAFTLGKIRQIGRHIFYRFPGRAGSAMAFNRAWSGREAIPTVNFARLRDRFASEEEAGAEIAHDLVPGTTVSPDVTDRHAASDVGGRLDTTTGWTLSIPDPVSASAGYRATLAGQAGNSVEPMGAGGGE</sequence>
<dbReference type="Proteomes" id="UP001240639">
    <property type="component" value="Unassembled WGS sequence"/>
</dbReference>
<proteinExistence type="predicted"/>
<accession>A0ABT9HT50</accession>
<protein>
    <submittedName>
        <fullName evidence="2">Cell wall hydrolase</fullName>
    </submittedName>
</protein>
<feature type="domain" description="Cell wall hydrolase SleB" evidence="1">
    <location>
        <begin position="114"/>
        <end position="221"/>
    </location>
</feature>